<gene>
    <name evidence="3" type="ORF">ICN82_18545</name>
</gene>
<feature type="region of interest" description="Disordered" evidence="1">
    <location>
        <begin position="169"/>
        <end position="202"/>
    </location>
</feature>
<organism evidence="3 4">
    <name type="scientific">Mangrovicoccus algicola</name>
    <dbReference type="NCBI Taxonomy" id="2771008"/>
    <lineage>
        <taxon>Bacteria</taxon>
        <taxon>Pseudomonadati</taxon>
        <taxon>Pseudomonadota</taxon>
        <taxon>Alphaproteobacteria</taxon>
        <taxon>Rhodobacterales</taxon>
        <taxon>Paracoccaceae</taxon>
        <taxon>Mangrovicoccus</taxon>
    </lineage>
</organism>
<evidence type="ECO:0000313" key="3">
    <source>
        <dbReference type="EMBL" id="MBE3640209.1"/>
    </source>
</evidence>
<evidence type="ECO:0000256" key="1">
    <source>
        <dbReference type="SAM" id="MobiDB-lite"/>
    </source>
</evidence>
<evidence type="ECO:0000256" key="2">
    <source>
        <dbReference type="SAM" id="SignalP"/>
    </source>
</evidence>
<dbReference type="Proteomes" id="UP000609121">
    <property type="component" value="Unassembled WGS sequence"/>
</dbReference>
<protein>
    <submittedName>
        <fullName evidence="3">Copper chaperone PCu(A)C</fullName>
    </submittedName>
</protein>
<dbReference type="InterPro" id="IPR007410">
    <property type="entry name" value="LpqE-like"/>
</dbReference>
<dbReference type="AlphaFoldDB" id="A0A8J6Z909"/>
<sequence>MTRFLLAALLALSAPAMAAADHEHEHEHEAHEHDDGHDHAVDEEHHAFAIGDFAVEHAWTRATGADTADVFMMVHNMGEEPVMISGARAEIAESAGLVGFRIAGGEETAEALPPLPVPAGREMEMAPGVMAVRLSGLSEALVEGGHLDLTLLTGAGSLAIEAEIGAANATHHSHAGHSHLHEDDHDHDDHEHGEEDHGHESH</sequence>
<dbReference type="InterPro" id="IPR058248">
    <property type="entry name" value="Lxx211020-like"/>
</dbReference>
<feature type="compositionally biased region" description="Basic and acidic residues" evidence="1">
    <location>
        <begin position="20"/>
        <end position="37"/>
    </location>
</feature>
<dbReference type="Pfam" id="PF04314">
    <property type="entry name" value="PCuAC"/>
    <property type="match status" value="1"/>
</dbReference>
<feature type="region of interest" description="Disordered" evidence="1">
    <location>
        <begin position="18"/>
        <end position="37"/>
    </location>
</feature>
<reference evidence="3" key="1">
    <citation type="submission" date="2020-09" db="EMBL/GenBank/DDBJ databases">
        <title>A novel bacterium of genus Mangrovicoccus, isolated from South China Sea.</title>
        <authorList>
            <person name="Huang H."/>
            <person name="Mo K."/>
            <person name="Hu Y."/>
        </authorList>
    </citation>
    <scope>NUCLEOTIDE SEQUENCE</scope>
    <source>
        <strain evidence="3">HB182678</strain>
    </source>
</reference>
<keyword evidence="2" id="KW-0732">Signal</keyword>
<dbReference type="SUPFAM" id="SSF110087">
    <property type="entry name" value="DR1885-like metal-binding protein"/>
    <property type="match status" value="1"/>
</dbReference>
<evidence type="ECO:0000313" key="4">
    <source>
        <dbReference type="Proteomes" id="UP000609121"/>
    </source>
</evidence>
<dbReference type="InterPro" id="IPR036182">
    <property type="entry name" value="PCuAC_sf"/>
</dbReference>
<dbReference type="RefSeq" id="WP_193185936.1">
    <property type="nucleotide sequence ID" value="NZ_JACVXA010000077.1"/>
</dbReference>
<comment type="caution">
    <text evidence="3">The sequence shown here is derived from an EMBL/GenBank/DDBJ whole genome shotgun (WGS) entry which is preliminary data.</text>
</comment>
<proteinExistence type="predicted"/>
<dbReference type="PANTHER" id="PTHR36302:SF1">
    <property type="entry name" value="COPPER CHAPERONE PCU(A)C"/>
    <property type="match status" value="1"/>
</dbReference>
<dbReference type="EMBL" id="JACVXA010000077">
    <property type="protein sequence ID" value="MBE3640209.1"/>
    <property type="molecule type" value="Genomic_DNA"/>
</dbReference>
<name>A0A8J6Z909_9RHOB</name>
<feature type="compositionally biased region" description="Basic and acidic residues" evidence="1">
    <location>
        <begin position="179"/>
        <end position="202"/>
    </location>
</feature>
<dbReference type="PANTHER" id="PTHR36302">
    <property type="entry name" value="BLR7088 PROTEIN"/>
    <property type="match status" value="1"/>
</dbReference>
<feature type="signal peptide" evidence="2">
    <location>
        <begin position="1"/>
        <end position="18"/>
    </location>
</feature>
<accession>A0A8J6Z909</accession>
<dbReference type="Gene3D" id="2.60.40.1890">
    <property type="entry name" value="PCu(A)C copper chaperone"/>
    <property type="match status" value="1"/>
</dbReference>
<keyword evidence="4" id="KW-1185">Reference proteome</keyword>
<feature type="chain" id="PRO_5035212520" evidence="2">
    <location>
        <begin position="19"/>
        <end position="202"/>
    </location>
</feature>